<keyword evidence="3" id="KW-1185">Reference proteome</keyword>
<protein>
    <submittedName>
        <fullName evidence="2">Uncharacterized protein</fullName>
    </submittedName>
</protein>
<evidence type="ECO:0000256" key="1">
    <source>
        <dbReference type="SAM" id="Phobius"/>
    </source>
</evidence>
<organism evidence="2 3">
    <name type="scientific">Ameca splendens</name>
    <dbReference type="NCBI Taxonomy" id="208324"/>
    <lineage>
        <taxon>Eukaryota</taxon>
        <taxon>Metazoa</taxon>
        <taxon>Chordata</taxon>
        <taxon>Craniata</taxon>
        <taxon>Vertebrata</taxon>
        <taxon>Euteleostomi</taxon>
        <taxon>Actinopterygii</taxon>
        <taxon>Neopterygii</taxon>
        <taxon>Teleostei</taxon>
        <taxon>Neoteleostei</taxon>
        <taxon>Acanthomorphata</taxon>
        <taxon>Ovalentaria</taxon>
        <taxon>Atherinomorphae</taxon>
        <taxon>Cyprinodontiformes</taxon>
        <taxon>Goodeidae</taxon>
        <taxon>Ameca</taxon>
    </lineage>
</organism>
<evidence type="ECO:0000313" key="2">
    <source>
        <dbReference type="EMBL" id="MEQ2295739.1"/>
    </source>
</evidence>
<sequence>MCCTTNTTSVTQRILWKDKTVLWVTTFFVSLFVLPPIAAAAQQQATQVTGDAAAGGQLPTSSHQPAADWSVSVSVYALKIICLADKLLNAPQQTRVITKSRTCSLFSK</sequence>
<keyword evidence="1" id="KW-0812">Transmembrane</keyword>
<evidence type="ECO:0000313" key="3">
    <source>
        <dbReference type="Proteomes" id="UP001469553"/>
    </source>
</evidence>
<keyword evidence="1" id="KW-0472">Membrane</keyword>
<comment type="caution">
    <text evidence="2">The sequence shown here is derived from an EMBL/GenBank/DDBJ whole genome shotgun (WGS) entry which is preliminary data.</text>
</comment>
<name>A0ABV0YPF4_9TELE</name>
<accession>A0ABV0YPF4</accession>
<feature type="transmembrane region" description="Helical" evidence="1">
    <location>
        <begin position="21"/>
        <end position="41"/>
    </location>
</feature>
<proteinExistence type="predicted"/>
<keyword evidence="1" id="KW-1133">Transmembrane helix</keyword>
<dbReference type="EMBL" id="JAHRIP010038946">
    <property type="protein sequence ID" value="MEQ2295739.1"/>
    <property type="molecule type" value="Genomic_DNA"/>
</dbReference>
<gene>
    <name evidence="2" type="ORF">AMECASPLE_017586</name>
</gene>
<dbReference type="Proteomes" id="UP001469553">
    <property type="component" value="Unassembled WGS sequence"/>
</dbReference>
<reference evidence="2 3" key="1">
    <citation type="submission" date="2021-06" db="EMBL/GenBank/DDBJ databases">
        <authorList>
            <person name="Palmer J.M."/>
        </authorList>
    </citation>
    <scope>NUCLEOTIDE SEQUENCE [LARGE SCALE GENOMIC DNA]</scope>
    <source>
        <strain evidence="2 3">AS_MEX2019</strain>
        <tissue evidence="2">Muscle</tissue>
    </source>
</reference>